<evidence type="ECO:0000256" key="1">
    <source>
        <dbReference type="SAM" id="MobiDB-lite"/>
    </source>
</evidence>
<dbReference type="Pfam" id="PF13843">
    <property type="entry name" value="DDE_Tnp_1_7"/>
    <property type="match status" value="1"/>
</dbReference>
<protein>
    <submittedName>
        <fullName evidence="3">PiggyBac transposable element-derived protein 3-like</fullName>
    </submittedName>
</protein>
<dbReference type="RefSeq" id="XP_028137852.1">
    <property type="nucleotide sequence ID" value="XM_028282051.1"/>
</dbReference>
<name>A0A6P7FSU9_DIAVI</name>
<feature type="compositionally biased region" description="Basic residues" evidence="1">
    <location>
        <begin position="82"/>
        <end position="94"/>
    </location>
</feature>
<dbReference type="AlphaFoldDB" id="A0A6P7FSU9"/>
<evidence type="ECO:0000259" key="2">
    <source>
        <dbReference type="Pfam" id="PF13843"/>
    </source>
</evidence>
<organism evidence="3">
    <name type="scientific">Diabrotica virgifera virgifera</name>
    <name type="common">western corn rootworm</name>
    <dbReference type="NCBI Taxonomy" id="50390"/>
    <lineage>
        <taxon>Eukaryota</taxon>
        <taxon>Metazoa</taxon>
        <taxon>Ecdysozoa</taxon>
        <taxon>Arthropoda</taxon>
        <taxon>Hexapoda</taxon>
        <taxon>Insecta</taxon>
        <taxon>Pterygota</taxon>
        <taxon>Neoptera</taxon>
        <taxon>Endopterygota</taxon>
        <taxon>Coleoptera</taxon>
        <taxon>Polyphaga</taxon>
        <taxon>Cucujiformia</taxon>
        <taxon>Chrysomeloidea</taxon>
        <taxon>Chrysomelidae</taxon>
        <taxon>Galerucinae</taxon>
        <taxon>Diabroticina</taxon>
        <taxon>Diabroticites</taxon>
        <taxon>Diabrotica</taxon>
    </lineage>
</organism>
<evidence type="ECO:0000313" key="3">
    <source>
        <dbReference type="RefSeq" id="XP_028137852.1"/>
    </source>
</evidence>
<sequence>MASKRSSSKINLDDIRANPDKIYDLLDDIDSDFEFENEDDDEWQPILEPTCPTYESENSDSDDDNSINENVASTSNASNPIVKKHGNKNKKCHKREQSFTWEKRPFRQVDVSNEAVEDIGQVLSPFQYFDKYLPQAFFDLAAVRTNQYYVHKNGNLLKPHVTSEEIKKFFGMHAVLGCIKYPRIRMYWQSNFRLPVVADTMSRNRFFTLRTNFHVEDENRVPNENKKKNKLWKVQPMIDFIRKRCREIERPPGNYSIDEQMIPFLGRCELKQYVKNKPRPVGLKNFVMIRQVL</sequence>
<feature type="region of interest" description="Disordered" evidence="1">
    <location>
        <begin position="37"/>
        <end position="95"/>
    </location>
</feature>
<reference evidence="3" key="1">
    <citation type="submission" date="2025-08" db="UniProtKB">
        <authorList>
            <consortium name="RefSeq"/>
        </authorList>
    </citation>
    <scope>IDENTIFICATION</scope>
    <source>
        <tissue evidence="3">Whole insect</tissue>
    </source>
</reference>
<feature type="domain" description="PiggyBac transposable element-derived protein" evidence="2">
    <location>
        <begin position="124"/>
        <end position="289"/>
    </location>
</feature>
<accession>A0A6P7FSU9</accession>
<dbReference type="InParanoid" id="A0A6P7FSU9"/>
<dbReference type="PANTHER" id="PTHR47272">
    <property type="entry name" value="DDE_TNP_1_7 DOMAIN-CONTAINING PROTEIN"/>
    <property type="match status" value="1"/>
</dbReference>
<proteinExistence type="predicted"/>
<gene>
    <name evidence="3" type="primary">LOC114332276</name>
</gene>
<feature type="compositionally biased region" description="Acidic residues" evidence="1">
    <location>
        <begin position="57"/>
        <end position="66"/>
    </location>
</feature>
<dbReference type="InterPro" id="IPR029526">
    <property type="entry name" value="PGBD"/>
</dbReference>